<organism evidence="3 4">
    <name type="scientific">Stentor coeruleus</name>
    <dbReference type="NCBI Taxonomy" id="5963"/>
    <lineage>
        <taxon>Eukaryota</taxon>
        <taxon>Sar</taxon>
        <taxon>Alveolata</taxon>
        <taxon>Ciliophora</taxon>
        <taxon>Postciliodesmatophora</taxon>
        <taxon>Heterotrichea</taxon>
        <taxon>Heterotrichida</taxon>
        <taxon>Stentoridae</taxon>
        <taxon>Stentor</taxon>
    </lineage>
</organism>
<protein>
    <submittedName>
        <fullName evidence="3">Uncharacterized protein</fullName>
    </submittedName>
</protein>
<gene>
    <name evidence="3" type="ORF">SteCoe_28687</name>
</gene>
<evidence type="ECO:0000256" key="1">
    <source>
        <dbReference type="SAM" id="Coils"/>
    </source>
</evidence>
<keyword evidence="1" id="KW-0175">Coiled coil</keyword>
<accession>A0A1R2B7Q0</accession>
<feature type="compositionally biased region" description="Polar residues" evidence="2">
    <location>
        <begin position="235"/>
        <end position="248"/>
    </location>
</feature>
<feature type="coiled-coil region" evidence="1">
    <location>
        <begin position="100"/>
        <end position="192"/>
    </location>
</feature>
<reference evidence="3 4" key="1">
    <citation type="submission" date="2016-11" db="EMBL/GenBank/DDBJ databases">
        <title>The macronuclear genome of Stentor coeruleus: a giant cell with tiny introns.</title>
        <authorList>
            <person name="Slabodnick M."/>
            <person name="Ruby J.G."/>
            <person name="Reiff S.B."/>
            <person name="Swart E.C."/>
            <person name="Gosai S."/>
            <person name="Prabakaran S."/>
            <person name="Witkowska E."/>
            <person name="Larue G.E."/>
            <person name="Fisher S."/>
            <person name="Freeman R.M."/>
            <person name="Gunawardena J."/>
            <person name="Chu W."/>
            <person name="Stover N.A."/>
            <person name="Gregory B.D."/>
            <person name="Nowacki M."/>
            <person name="Derisi J."/>
            <person name="Roy S.W."/>
            <person name="Marshall W.F."/>
            <person name="Sood P."/>
        </authorList>
    </citation>
    <scope>NUCLEOTIDE SEQUENCE [LARGE SCALE GENOMIC DNA]</scope>
    <source>
        <strain evidence="3">WM001</strain>
    </source>
</reference>
<dbReference type="Proteomes" id="UP000187209">
    <property type="component" value="Unassembled WGS sequence"/>
</dbReference>
<evidence type="ECO:0000313" key="4">
    <source>
        <dbReference type="Proteomes" id="UP000187209"/>
    </source>
</evidence>
<proteinExistence type="predicted"/>
<dbReference type="EMBL" id="MPUH01000873">
    <property type="protein sequence ID" value="OMJ72797.1"/>
    <property type="molecule type" value="Genomic_DNA"/>
</dbReference>
<feature type="region of interest" description="Disordered" evidence="2">
    <location>
        <begin position="194"/>
        <end position="248"/>
    </location>
</feature>
<sequence length="248" mass="29098">MIYEKNEIVKGLQELFKYAFVTNCHLDNDSATLEESETIKTLDPLELLENFKDLILNLLNFKKKFITSEDIPSNNEIIKTRHESELQYRYLIETDLRSQLENAKIREENLIRTYESALSKSRSYNTETIEKFTSEHLSKWEAIKQELTNKISALNDKIESREAYTKKLESENTKLKELLEEKFIEIEILKKKPTKPKRTTSKTRESRPPSNIELGKKHSEEKSSELIAKNRKSSSKIPFSSHTSLYFI</sequence>
<evidence type="ECO:0000256" key="2">
    <source>
        <dbReference type="SAM" id="MobiDB-lite"/>
    </source>
</evidence>
<dbReference type="AlphaFoldDB" id="A0A1R2B7Q0"/>
<name>A0A1R2B7Q0_9CILI</name>
<feature type="compositionally biased region" description="Basic and acidic residues" evidence="2">
    <location>
        <begin position="214"/>
        <end position="224"/>
    </location>
</feature>
<keyword evidence="4" id="KW-1185">Reference proteome</keyword>
<evidence type="ECO:0000313" key="3">
    <source>
        <dbReference type="EMBL" id="OMJ72797.1"/>
    </source>
</evidence>
<comment type="caution">
    <text evidence="3">The sequence shown here is derived from an EMBL/GenBank/DDBJ whole genome shotgun (WGS) entry which is preliminary data.</text>
</comment>